<protein>
    <submittedName>
        <fullName evidence="2">Uncharacterized protein</fullName>
    </submittedName>
</protein>
<sequence length="247" mass="28768">MVRVFHASLPFGSSAHISKTKKMGASSRQDYLIKVVHPGRHVQVFREPITAGEIMSRYPRHCIARPDVFKYPWIVVHPESFLVPGKVFYLLPYHTLDCLLKTKRQQRQSLPQPRHQEHDRCYRRQSYPRNVSDQENQPQGQDSGPESLYKLEFYQCWDNMRRSLNQPQESCYDSTFEISRSGFSSTRSGRPRSPENHEMLRLKPCLRKPDTDQKRLNRKVSFTSPVVIPSSRRGSPSDQQSALVLQV</sequence>
<gene>
    <name evidence="2" type="ORF">Sangu_3197900</name>
</gene>
<dbReference type="Pfam" id="PF14009">
    <property type="entry name" value="PADRE"/>
    <property type="match status" value="1"/>
</dbReference>
<comment type="caution">
    <text evidence="2">The sequence shown here is derived from an EMBL/GenBank/DDBJ whole genome shotgun (WGS) entry which is preliminary data.</text>
</comment>
<dbReference type="InterPro" id="IPR025322">
    <property type="entry name" value="PADRE_dom"/>
</dbReference>
<organism evidence="2">
    <name type="scientific">Sesamum angustifolium</name>
    <dbReference type="NCBI Taxonomy" id="2727405"/>
    <lineage>
        <taxon>Eukaryota</taxon>
        <taxon>Viridiplantae</taxon>
        <taxon>Streptophyta</taxon>
        <taxon>Embryophyta</taxon>
        <taxon>Tracheophyta</taxon>
        <taxon>Spermatophyta</taxon>
        <taxon>Magnoliopsida</taxon>
        <taxon>eudicotyledons</taxon>
        <taxon>Gunneridae</taxon>
        <taxon>Pentapetalae</taxon>
        <taxon>asterids</taxon>
        <taxon>lamiids</taxon>
        <taxon>Lamiales</taxon>
        <taxon>Pedaliaceae</taxon>
        <taxon>Sesamum</taxon>
    </lineage>
</organism>
<dbReference type="EMBL" id="JACGWK010000698">
    <property type="protein sequence ID" value="KAL0295465.1"/>
    <property type="molecule type" value="Genomic_DNA"/>
</dbReference>
<proteinExistence type="predicted"/>
<feature type="region of interest" description="Disordered" evidence="1">
    <location>
        <begin position="209"/>
        <end position="247"/>
    </location>
</feature>
<evidence type="ECO:0000313" key="2">
    <source>
        <dbReference type="EMBL" id="KAL0295465.1"/>
    </source>
</evidence>
<accession>A0AAW2JPB6</accession>
<reference evidence="2" key="1">
    <citation type="submission" date="2020-06" db="EMBL/GenBank/DDBJ databases">
        <authorList>
            <person name="Li T."/>
            <person name="Hu X."/>
            <person name="Zhang T."/>
            <person name="Song X."/>
            <person name="Zhang H."/>
            <person name="Dai N."/>
            <person name="Sheng W."/>
            <person name="Hou X."/>
            <person name="Wei L."/>
        </authorList>
    </citation>
    <scope>NUCLEOTIDE SEQUENCE</scope>
    <source>
        <strain evidence="2">G01</strain>
        <tissue evidence="2">Leaf</tissue>
    </source>
</reference>
<evidence type="ECO:0000256" key="1">
    <source>
        <dbReference type="SAM" id="MobiDB-lite"/>
    </source>
</evidence>
<name>A0AAW2JPB6_9LAMI</name>
<reference evidence="2" key="2">
    <citation type="journal article" date="2024" name="Plant">
        <title>Genomic evolution and insights into agronomic trait innovations of Sesamum species.</title>
        <authorList>
            <person name="Miao H."/>
            <person name="Wang L."/>
            <person name="Qu L."/>
            <person name="Liu H."/>
            <person name="Sun Y."/>
            <person name="Le M."/>
            <person name="Wang Q."/>
            <person name="Wei S."/>
            <person name="Zheng Y."/>
            <person name="Lin W."/>
            <person name="Duan Y."/>
            <person name="Cao H."/>
            <person name="Xiong S."/>
            <person name="Wang X."/>
            <person name="Wei L."/>
            <person name="Li C."/>
            <person name="Ma Q."/>
            <person name="Ju M."/>
            <person name="Zhao R."/>
            <person name="Li G."/>
            <person name="Mu C."/>
            <person name="Tian Q."/>
            <person name="Mei H."/>
            <person name="Zhang T."/>
            <person name="Gao T."/>
            <person name="Zhang H."/>
        </authorList>
    </citation>
    <scope>NUCLEOTIDE SEQUENCE</scope>
    <source>
        <strain evidence="2">G01</strain>
    </source>
</reference>
<feature type="compositionally biased region" description="Polar residues" evidence="1">
    <location>
        <begin position="232"/>
        <end position="247"/>
    </location>
</feature>
<dbReference type="AlphaFoldDB" id="A0AAW2JPB6"/>
<feature type="compositionally biased region" description="Polar residues" evidence="1">
    <location>
        <begin position="127"/>
        <end position="144"/>
    </location>
</feature>
<feature type="region of interest" description="Disordered" evidence="1">
    <location>
        <begin position="105"/>
        <end position="146"/>
    </location>
</feature>
<dbReference type="PANTHER" id="PTHR33052">
    <property type="entry name" value="DUF4228 DOMAIN PROTEIN-RELATED"/>
    <property type="match status" value="1"/>
</dbReference>